<keyword evidence="6" id="KW-1185">Reference proteome</keyword>
<feature type="domain" description="HTH marR-type" evidence="4">
    <location>
        <begin position="3"/>
        <end position="133"/>
    </location>
</feature>
<dbReference type="SMART" id="SM00347">
    <property type="entry name" value="HTH_MARR"/>
    <property type="match status" value="1"/>
</dbReference>
<evidence type="ECO:0000313" key="5">
    <source>
        <dbReference type="EMBL" id="MBC5637358.1"/>
    </source>
</evidence>
<evidence type="ECO:0000256" key="2">
    <source>
        <dbReference type="ARBA" id="ARBA00023125"/>
    </source>
</evidence>
<dbReference type="InterPro" id="IPR000835">
    <property type="entry name" value="HTH_MarR-typ"/>
</dbReference>
<dbReference type="SUPFAM" id="SSF46785">
    <property type="entry name" value="Winged helix' DNA-binding domain"/>
    <property type="match status" value="1"/>
</dbReference>
<dbReference type="Gene3D" id="1.10.10.10">
    <property type="entry name" value="Winged helix-like DNA-binding domain superfamily/Winged helix DNA-binding domain"/>
    <property type="match status" value="1"/>
</dbReference>
<evidence type="ECO:0000256" key="3">
    <source>
        <dbReference type="ARBA" id="ARBA00023163"/>
    </source>
</evidence>
<gene>
    <name evidence="5" type="ORF">H8S33_11130</name>
</gene>
<dbReference type="AlphaFoldDB" id="A0A923RJE4"/>
<dbReference type="PANTHER" id="PTHR42756:SF1">
    <property type="entry name" value="TRANSCRIPTIONAL REPRESSOR OF EMRAB OPERON"/>
    <property type="match status" value="1"/>
</dbReference>
<organism evidence="5 6">
    <name type="scientific">Ornithinibacillus hominis</name>
    <dbReference type="NCBI Taxonomy" id="2763055"/>
    <lineage>
        <taxon>Bacteria</taxon>
        <taxon>Bacillati</taxon>
        <taxon>Bacillota</taxon>
        <taxon>Bacilli</taxon>
        <taxon>Bacillales</taxon>
        <taxon>Bacillaceae</taxon>
        <taxon>Ornithinibacillus</taxon>
    </lineage>
</organism>
<dbReference type="PROSITE" id="PS50995">
    <property type="entry name" value="HTH_MARR_2"/>
    <property type="match status" value="1"/>
</dbReference>
<dbReference type="GO" id="GO:0003700">
    <property type="term" value="F:DNA-binding transcription factor activity"/>
    <property type="evidence" value="ECO:0007669"/>
    <property type="project" value="InterPro"/>
</dbReference>
<evidence type="ECO:0000256" key="1">
    <source>
        <dbReference type="ARBA" id="ARBA00023015"/>
    </source>
</evidence>
<keyword evidence="2" id="KW-0238">DNA-binding</keyword>
<dbReference type="EMBL" id="JACOOL010000007">
    <property type="protein sequence ID" value="MBC5637358.1"/>
    <property type="molecule type" value="Genomic_DNA"/>
</dbReference>
<dbReference type="Pfam" id="PF01047">
    <property type="entry name" value="MarR"/>
    <property type="match status" value="1"/>
</dbReference>
<sequence>MKNRDIIHLFNQRVRSINKQLNDRLQSHDLYHAQWSIMYYLYENGPKTQTEITNYLHVNPPTITRTVKRMEENGWVNRVVGKDRRQHYIKLTNEAIERYKEIEKIVADHEEEILSRLSEEEKELFHNILLKLE</sequence>
<dbReference type="PRINTS" id="PR00598">
    <property type="entry name" value="HTHMARR"/>
</dbReference>
<evidence type="ECO:0000313" key="6">
    <source>
        <dbReference type="Proteomes" id="UP000637359"/>
    </source>
</evidence>
<dbReference type="InterPro" id="IPR036390">
    <property type="entry name" value="WH_DNA-bd_sf"/>
</dbReference>
<dbReference type="RefSeq" id="WP_186870067.1">
    <property type="nucleotide sequence ID" value="NZ_JACOOL010000007.1"/>
</dbReference>
<protein>
    <submittedName>
        <fullName evidence="5">MarR family transcriptional regulator</fullName>
    </submittedName>
</protein>
<keyword evidence="3" id="KW-0804">Transcription</keyword>
<dbReference type="InterPro" id="IPR036388">
    <property type="entry name" value="WH-like_DNA-bd_sf"/>
</dbReference>
<dbReference type="InterPro" id="IPR011991">
    <property type="entry name" value="ArsR-like_HTH"/>
</dbReference>
<evidence type="ECO:0000259" key="4">
    <source>
        <dbReference type="PROSITE" id="PS50995"/>
    </source>
</evidence>
<dbReference type="PANTHER" id="PTHR42756">
    <property type="entry name" value="TRANSCRIPTIONAL REGULATOR, MARR"/>
    <property type="match status" value="1"/>
</dbReference>
<accession>A0A923RJE4</accession>
<reference evidence="5" key="1">
    <citation type="submission" date="2020-08" db="EMBL/GenBank/DDBJ databases">
        <title>Genome public.</title>
        <authorList>
            <person name="Liu C."/>
            <person name="Sun Q."/>
        </authorList>
    </citation>
    <scope>NUCLEOTIDE SEQUENCE</scope>
    <source>
        <strain evidence="5">BX22</strain>
    </source>
</reference>
<name>A0A923RJE4_9BACI</name>
<dbReference type="Proteomes" id="UP000637359">
    <property type="component" value="Unassembled WGS sequence"/>
</dbReference>
<comment type="caution">
    <text evidence="5">The sequence shown here is derived from an EMBL/GenBank/DDBJ whole genome shotgun (WGS) entry which is preliminary data.</text>
</comment>
<proteinExistence type="predicted"/>
<dbReference type="GO" id="GO:0003677">
    <property type="term" value="F:DNA binding"/>
    <property type="evidence" value="ECO:0007669"/>
    <property type="project" value="UniProtKB-KW"/>
</dbReference>
<dbReference type="CDD" id="cd00090">
    <property type="entry name" value="HTH_ARSR"/>
    <property type="match status" value="1"/>
</dbReference>
<keyword evidence="1" id="KW-0805">Transcription regulation</keyword>